<gene>
    <name evidence="1" type="ORF">COW49_01035</name>
</gene>
<reference evidence="2" key="1">
    <citation type="submission" date="2017-09" db="EMBL/GenBank/DDBJ databases">
        <title>Depth-based differentiation of microbial function through sediment-hosted aquifers and enrichment of novel symbionts in the deep terrestrial subsurface.</title>
        <authorList>
            <person name="Probst A.J."/>
            <person name="Ladd B."/>
            <person name="Jarett J.K."/>
            <person name="Geller-Mcgrath D.E."/>
            <person name="Sieber C.M.K."/>
            <person name="Emerson J.B."/>
            <person name="Anantharaman K."/>
            <person name="Thomas B.C."/>
            <person name="Malmstrom R."/>
            <person name="Stieglmeier M."/>
            <person name="Klingl A."/>
            <person name="Woyke T."/>
            <person name="Ryan C.M."/>
            <person name="Banfield J.F."/>
        </authorList>
    </citation>
    <scope>NUCLEOTIDE SEQUENCE [LARGE SCALE GENOMIC DNA]</scope>
</reference>
<organism evidence="1 2">
    <name type="scientific">Candidatus Kaiserbacteria bacterium CG17_big_fil_post_rev_8_21_14_2_50_51_7</name>
    <dbReference type="NCBI Taxonomy" id="1974613"/>
    <lineage>
        <taxon>Bacteria</taxon>
        <taxon>Candidatus Kaiseribacteriota</taxon>
    </lineage>
</organism>
<dbReference type="AlphaFoldDB" id="A0A2M7FDV8"/>
<feature type="non-terminal residue" evidence="1">
    <location>
        <position position="1"/>
    </location>
</feature>
<evidence type="ECO:0000313" key="1">
    <source>
        <dbReference type="EMBL" id="PIV87174.1"/>
    </source>
</evidence>
<evidence type="ECO:0000313" key="2">
    <source>
        <dbReference type="Proteomes" id="UP000228497"/>
    </source>
</evidence>
<proteinExistence type="predicted"/>
<dbReference type="Proteomes" id="UP000228497">
    <property type="component" value="Unassembled WGS sequence"/>
</dbReference>
<sequence length="77" mass="9122">VIKETTAAAVWTTRSKVRSKVWAVHRLWHIRRMTKPATYVADLHGLDLLVRYQNVHWLFINWKANAPGEQNDEERKN</sequence>
<dbReference type="EMBL" id="PFFD01000044">
    <property type="protein sequence ID" value="PIV87174.1"/>
    <property type="molecule type" value="Genomic_DNA"/>
</dbReference>
<name>A0A2M7FDV8_9BACT</name>
<accession>A0A2M7FDV8</accession>
<comment type="caution">
    <text evidence="1">The sequence shown here is derived from an EMBL/GenBank/DDBJ whole genome shotgun (WGS) entry which is preliminary data.</text>
</comment>
<protein>
    <submittedName>
        <fullName evidence="1">Uncharacterized protein</fullName>
    </submittedName>
</protein>